<comment type="caution">
    <text evidence="2">The sequence shown here is derived from an EMBL/GenBank/DDBJ whole genome shotgun (WGS) entry which is preliminary data.</text>
</comment>
<evidence type="ECO:0000313" key="2">
    <source>
        <dbReference type="EMBL" id="EHM89072.1"/>
    </source>
</evidence>
<proteinExistence type="predicted"/>
<keyword evidence="1" id="KW-0472">Membrane</keyword>
<reference evidence="2 3" key="1">
    <citation type="submission" date="2011-10" db="EMBL/GenBank/DDBJ databases">
        <title>The Genome Sequence of Actinomyces graevenitzii C83.</title>
        <authorList>
            <consortium name="The Broad Institute Genome Sequencing Platform"/>
            <consortium name="The Broad Institute Genome Sequencing Center for Infectious Disease"/>
            <person name="Earl A."/>
            <person name="Ward D."/>
            <person name="Feldgarden M."/>
            <person name="Gevers D."/>
            <person name="Sibley C.D."/>
            <person name="Field T.R."/>
            <person name="Grinwis M."/>
            <person name="Eshaghurshan C.S."/>
            <person name="Surette M.G."/>
            <person name="Young S.K."/>
            <person name="Zeng Q."/>
            <person name="Gargeya S."/>
            <person name="Fitzgerald M."/>
            <person name="Haas B."/>
            <person name="Abouelleil A."/>
            <person name="Alvarado L."/>
            <person name="Arachchi H.M."/>
            <person name="Berlin A."/>
            <person name="Brown A."/>
            <person name="Chapman S.B."/>
            <person name="Chen Z."/>
            <person name="Dunbar C."/>
            <person name="Freedman E."/>
            <person name="Gearin G."/>
            <person name="Goldberg J."/>
            <person name="Griggs A."/>
            <person name="Gujja S."/>
            <person name="Heiman D."/>
            <person name="Howarth C."/>
            <person name="Larson L."/>
            <person name="Lui A."/>
            <person name="MacDonald P.J.P."/>
            <person name="Montmayeur A."/>
            <person name="Murphy C."/>
            <person name="Neiman D."/>
            <person name="Pearson M."/>
            <person name="Priest M."/>
            <person name="Roberts A."/>
            <person name="Saif S."/>
            <person name="Shea T."/>
            <person name="Shenoy N."/>
            <person name="Sisk P."/>
            <person name="Stolte C."/>
            <person name="Sykes S."/>
            <person name="Wortman J."/>
            <person name="Nusbaum C."/>
            <person name="Birren B."/>
        </authorList>
    </citation>
    <scope>NUCLEOTIDE SEQUENCE [LARGE SCALE GENOMIC DNA]</scope>
    <source>
        <strain evidence="2 3">C83</strain>
    </source>
</reference>
<dbReference type="AlphaFoldDB" id="G9PE92"/>
<name>G9PE92_9ACTO</name>
<evidence type="ECO:0000256" key="1">
    <source>
        <dbReference type="SAM" id="Phobius"/>
    </source>
</evidence>
<dbReference type="STRING" id="435830.HMPREF0045_00485"/>
<accession>G9PE92</accession>
<keyword evidence="1" id="KW-0812">Transmembrane</keyword>
<keyword evidence="1" id="KW-1133">Transmembrane helix</keyword>
<sequence>MLRAIKTMLNKTMHDIRQEREVIIFALFIIAIFLYLNYSVHDDSRGAYAICTVEKTYIKDRGGTTVSGMLDTSPVGVFETKECGEVIMYNAPDGKRVPEYVASIQVGKKYKVHKLNDDANVEKNFTSTRLEEVQE</sequence>
<feature type="transmembrane region" description="Helical" evidence="1">
    <location>
        <begin position="21"/>
        <end position="38"/>
    </location>
</feature>
<protein>
    <submittedName>
        <fullName evidence="2">Uncharacterized protein</fullName>
    </submittedName>
</protein>
<dbReference type="EMBL" id="ACRN01000002">
    <property type="protein sequence ID" value="EHM89072.1"/>
    <property type="molecule type" value="Genomic_DNA"/>
</dbReference>
<organism evidence="2 3">
    <name type="scientific">Actinomyces graevenitzii C83</name>
    <dbReference type="NCBI Taxonomy" id="435830"/>
    <lineage>
        <taxon>Bacteria</taxon>
        <taxon>Bacillati</taxon>
        <taxon>Actinomycetota</taxon>
        <taxon>Actinomycetes</taxon>
        <taxon>Actinomycetales</taxon>
        <taxon>Actinomycetaceae</taxon>
        <taxon>Actinomyces</taxon>
    </lineage>
</organism>
<keyword evidence="3" id="KW-1185">Reference proteome</keyword>
<dbReference type="HOGENOM" id="CLU_1979922_0_0_11"/>
<evidence type="ECO:0000313" key="3">
    <source>
        <dbReference type="Proteomes" id="UP000003822"/>
    </source>
</evidence>
<dbReference type="Proteomes" id="UP000003822">
    <property type="component" value="Unassembled WGS sequence"/>
</dbReference>
<gene>
    <name evidence="2" type="ORF">HMPREF0045_00485</name>
</gene>